<sequence>MLQHRGLAFAFCLILAALPLHSSLKFSLEVDGQAVDVEFDQYQSLRPQAAEIMNFEVGEKKLSELLGGGCDGVEDVNVCSLDRVVGTMEGVIQERFSTLSSSLVSAEALNNSVDINIAKTYIALSELKKTLFTGHFQGLSPESNSARVAANLLEVKAFLYSQLSEHSRTAAERALESAAAFSTGEVEKELRDSQSVFQHIQNFDKFEVEKYGNLMLQLTSFAATEQPENVEGGIFMDHGAGRFLTSLSDKRKRECLLMSMINSGAKNIGEIGFNAGHSSAMFLTVLENSKVHSFDICRHSYTQPAAQALYELFEGRLSLTCGDSRTQLKEFAANTPDRVPFDYFFVDGNHFFDYAYQDIVNSCELSKKGAGIAVDDCGDREVRLAWLEAVKNGVVKEKHKSICWFDTCFGTCA</sequence>
<feature type="chain" id="PRO_5040982799" evidence="1">
    <location>
        <begin position="24"/>
        <end position="413"/>
    </location>
</feature>
<gene>
    <name evidence="2" type="ORF">TrLO_g8449</name>
</gene>
<dbReference type="OrthoDB" id="419048at2759"/>
<evidence type="ECO:0000313" key="3">
    <source>
        <dbReference type="Proteomes" id="UP001165122"/>
    </source>
</evidence>
<keyword evidence="3" id="KW-1185">Reference proteome</keyword>
<evidence type="ECO:0000313" key="2">
    <source>
        <dbReference type="EMBL" id="GMI00366.1"/>
    </source>
</evidence>
<dbReference type="EMBL" id="BRXW01000022">
    <property type="protein sequence ID" value="GMI00366.1"/>
    <property type="molecule type" value="Genomic_DNA"/>
</dbReference>
<dbReference type="Pfam" id="PF13578">
    <property type="entry name" value="Methyltransf_24"/>
    <property type="match status" value="1"/>
</dbReference>
<comment type="caution">
    <text evidence="2">The sequence shown here is derived from an EMBL/GenBank/DDBJ whole genome shotgun (WGS) entry which is preliminary data.</text>
</comment>
<dbReference type="InterPro" id="IPR029063">
    <property type="entry name" value="SAM-dependent_MTases_sf"/>
</dbReference>
<dbReference type="SUPFAM" id="SSF53335">
    <property type="entry name" value="S-adenosyl-L-methionine-dependent methyltransferases"/>
    <property type="match status" value="1"/>
</dbReference>
<evidence type="ECO:0000256" key="1">
    <source>
        <dbReference type="SAM" id="SignalP"/>
    </source>
</evidence>
<name>A0A9W7C657_9STRA</name>
<dbReference type="Proteomes" id="UP001165122">
    <property type="component" value="Unassembled WGS sequence"/>
</dbReference>
<accession>A0A9W7C657</accession>
<dbReference type="AlphaFoldDB" id="A0A9W7C657"/>
<keyword evidence="1" id="KW-0732">Signal</keyword>
<organism evidence="2 3">
    <name type="scientific">Triparma laevis f. longispina</name>
    <dbReference type="NCBI Taxonomy" id="1714387"/>
    <lineage>
        <taxon>Eukaryota</taxon>
        <taxon>Sar</taxon>
        <taxon>Stramenopiles</taxon>
        <taxon>Ochrophyta</taxon>
        <taxon>Bolidophyceae</taxon>
        <taxon>Parmales</taxon>
        <taxon>Triparmaceae</taxon>
        <taxon>Triparma</taxon>
    </lineage>
</organism>
<dbReference type="Gene3D" id="3.40.50.150">
    <property type="entry name" value="Vaccinia Virus protein VP39"/>
    <property type="match status" value="1"/>
</dbReference>
<protein>
    <submittedName>
        <fullName evidence="2">Uncharacterized protein</fullName>
    </submittedName>
</protein>
<reference evidence="3" key="1">
    <citation type="journal article" date="2023" name="Commun. Biol.">
        <title>Genome analysis of Parmales, the sister group of diatoms, reveals the evolutionary specialization of diatoms from phago-mixotrophs to photoautotrophs.</title>
        <authorList>
            <person name="Ban H."/>
            <person name="Sato S."/>
            <person name="Yoshikawa S."/>
            <person name="Yamada K."/>
            <person name="Nakamura Y."/>
            <person name="Ichinomiya M."/>
            <person name="Sato N."/>
            <person name="Blanc-Mathieu R."/>
            <person name="Endo H."/>
            <person name="Kuwata A."/>
            <person name="Ogata H."/>
        </authorList>
    </citation>
    <scope>NUCLEOTIDE SEQUENCE [LARGE SCALE GENOMIC DNA]</scope>
    <source>
        <strain evidence="3">NIES 3700</strain>
    </source>
</reference>
<feature type="signal peptide" evidence="1">
    <location>
        <begin position="1"/>
        <end position="23"/>
    </location>
</feature>
<proteinExistence type="predicted"/>